<protein>
    <submittedName>
        <fullName evidence="1">Uncharacterized protein</fullName>
    </submittedName>
</protein>
<evidence type="ECO:0000313" key="2">
    <source>
        <dbReference type="Proteomes" id="UP001341840"/>
    </source>
</evidence>
<feature type="non-terminal residue" evidence="1">
    <location>
        <position position="1"/>
    </location>
</feature>
<accession>A0ABU6T7I0</accession>
<reference evidence="1 2" key="1">
    <citation type="journal article" date="2023" name="Plants (Basel)">
        <title>Bridging the Gap: Combining Genomics and Transcriptomics Approaches to Understand Stylosanthes scabra, an Orphan Legume from the Brazilian Caatinga.</title>
        <authorList>
            <person name="Ferreira-Neto J.R.C."/>
            <person name="da Silva M.D."/>
            <person name="Binneck E."/>
            <person name="de Melo N.F."/>
            <person name="da Silva R.H."/>
            <person name="de Melo A.L.T.M."/>
            <person name="Pandolfi V."/>
            <person name="Bustamante F.O."/>
            <person name="Brasileiro-Vidal A.C."/>
            <person name="Benko-Iseppon A.M."/>
        </authorList>
    </citation>
    <scope>NUCLEOTIDE SEQUENCE [LARGE SCALE GENOMIC DNA]</scope>
    <source>
        <tissue evidence="1">Leaves</tissue>
    </source>
</reference>
<name>A0ABU6T7I0_9FABA</name>
<evidence type="ECO:0000313" key="1">
    <source>
        <dbReference type="EMBL" id="MED6144319.1"/>
    </source>
</evidence>
<comment type="caution">
    <text evidence="1">The sequence shown here is derived from an EMBL/GenBank/DDBJ whole genome shotgun (WGS) entry which is preliminary data.</text>
</comment>
<gene>
    <name evidence="1" type="ORF">PIB30_014667</name>
</gene>
<dbReference type="EMBL" id="JASCZI010090660">
    <property type="protein sequence ID" value="MED6144319.1"/>
    <property type="molecule type" value="Genomic_DNA"/>
</dbReference>
<keyword evidence="2" id="KW-1185">Reference proteome</keyword>
<sequence length="71" mass="8549">WSCKEAMRTRYIGRMPQATLQQELRTWYVKILMVYAINLYRRLSKLQLTSCRHRVRRRLGRTSCNFSGKAP</sequence>
<organism evidence="1 2">
    <name type="scientific">Stylosanthes scabra</name>
    <dbReference type="NCBI Taxonomy" id="79078"/>
    <lineage>
        <taxon>Eukaryota</taxon>
        <taxon>Viridiplantae</taxon>
        <taxon>Streptophyta</taxon>
        <taxon>Embryophyta</taxon>
        <taxon>Tracheophyta</taxon>
        <taxon>Spermatophyta</taxon>
        <taxon>Magnoliopsida</taxon>
        <taxon>eudicotyledons</taxon>
        <taxon>Gunneridae</taxon>
        <taxon>Pentapetalae</taxon>
        <taxon>rosids</taxon>
        <taxon>fabids</taxon>
        <taxon>Fabales</taxon>
        <taxon>Fabaceae</taxon>
        <taxon>Papilionoideae</taxon>
        <taxon>50 kb inversion clade</taxon>
        <taxon>dalbergioids sensu lato</taxon>
        <taxon>Dalbergieae</taxon>
        <taxon>Pterocarpus clade</taxon>
        <taxon>Stylosanthes</taxon>
    </lineage>
</organism>
<dbReference type="Proteomes" id="UP001341840">
    <property type="component" value="Unassembled WGS sequence"/>
</dbReference>
<proteinExistence type="predicted"/>